<keyword evidence="4" id="KW-0862">Zinc</keyword>
<evidence type="ECO:0000256" key="2">
    <source>
        <dbReference type="ARBA" id="ARBA00022679"/>
    </source>
</evidence>
<protein>
    <recommendedName>
        <fullName evidence="1">protein acetyllysine N-acetyltransferase</fullName>
        <ecNumber evidence="1">2.3.1.286</ecNumber>
    </recommendedName>
</protein>
<evidence type="ECO:0000313" key="7">
    <source>
        <dbReference type="Proteomes" id="UP000199602"/>
    </source>
</evidence>
<keyword evidence="4" id="KW-0479">Metal-binding</keyword>
<reference evidence="6 7" key="1">
    <citation type="submission" date="2016-10" db="EMBL/GenBank/DDBJ databases">
        <authorList>
            <person name="de Groot N.N."/>
        </authorList>
    </citation>
    <scope>NUCLEOTIDE SEQUENCE [LARGE SCALE GENOMIC DNA]</scope>
    <source>
        <strain evidence="6 7">DSM 15269</strain>
    </source>
</reference>
<dbReference type="SUPFAM" id="SSF52467">
    <property type="entry name" value="DHS-like NAD/FAD-binding domain"/>
    <property type="match status" value="1"/>
</dbReference>
<name>A0A1G9ZJ04_9BACT</name>
<evidence type="ECO:0000256" key="1">
    <source>
        <dbReference type="ARBA" id="ARBA00012928"/>
    </source>
</evidence>
<dbReference type="GO" id="GO:0070403">
    <property type="term" value="F:NAD+ binding"/>
    <property type="evidence" value="ECO:0007669"/>
    <property type="project" value="InterPro"/>
</dbReference>
<organism evidence="6 7">
    <name type="scientific">Desulfonauticus submarinus</name>
    <dbReference type="NCBI Taxonomy" id="206665"/>
    <lineage>
        <taxon>Bacteria</taxon>
        <taxon>Pseudomonadati</taxon>
        <taxon>Thermodesulfobacteriota</taxon>
        <taxon>Desulfovibrionia</taxon>
        <taxon>Desulfovibrionales</taxon>
        <taxon>Desulfonauticaceae</taxon>
        <taxon>Desulfonauticus</taxon>
    </lineage>
</organism>
<dbReference type="InterPro" id="IPR050134">
    <property type="entry name" value="NAD-dep_sirtuin_deacylases"/>
</dbReference>
<evidence type="ECO:0000313" key="6">
    <source>
        <dbReference type="EMBL" id="SDN21105.1"/>
    </source>
</evidence>
<dbReference type="GO" id="GO:0017136">
    <property type="term" value="F:histone deacetylase activity, NAD-dependent"/>
    <property type="evidence" value="ECO:0007669"/>
    <property type="project" value="TreeGrafter"/>
</dbReference>
<dbReference type="OrthoDB" id="9800582at2"/>
<gene>
    <name evidence="6" type="ORF">SAMN04488516_10140</name>
</gene>
<dbReference type="RefSeq" id="WP_092061561.1">
    <property type="nucleotide sequence ID" value="NZ_FNIN01000001.1"/>
</dbReference>
<dbReference type="Gene3D" id="3.40.50.1220">
    <property type="entry name" value="TPP-binding domain"/>
    <property type="match status" value="1"/>
</dbReference>
<dbReference type="EMBL" id="FNIN01000001">
    <property type="protein sequence ID" value="SDN21105.1"/>
    <property type="molecule type" value="Genomic_DNA"/>
</dbReference>
<evidence type="ECO:0000256" key="4">
    <source>
        <dbReference type="PROSITE-ProRule" id="PRU00236"/>
    </source>
</evidence>
<dbReference type="PROSITE" id="PS50305">
    <property type="entry name" value="SIRTUIN"/>
    <property type="match status" value="1"/>
</dbReference>
<dbReference type="InterPro" id="IPR029035">
    <property type="entry name" value="DHS-like_NAD/FAD-binding_dom"/>
</dbReference>
<dbReference type="Gene3D" id="3.30.1600.10">
    <property type="entry name" value="SIR2/SIRT2 'Small Domain"/>
    <property type="match status" value="1"/>
</dbReference>
<keyword evidence="3" id="KW-0520">NAD</keyword>
<accession>A0A1G9ZJ04</accession>
<keyword evidence="7" id="KW-1185">Reference proteome</keyword>
<dbReference type="Pfam" id="PF02146">
    <property type="entry name" value="SIR2"/>
    <property type="match status" value="1"/>
</dbReference>
<proteinExistence type="predicted"/>
<feature type="active site" description="Proton acceptor" evidence="4">
    <location>
        <position position="119"/>
    </location>
</feature>
<dbReference type="GO" id="GO:0046872">
    <property type="term" value="F:metal ion binding"/>
    <property type="evidence" value="ECO:0007669"/>
    <property type="project" value="UniProtKB-KW"/>
</dbReference>
<dbReference type="AlphaFoldDB" id="A0A1G9ZJ04"/>
<dbReference type="PANTHER" id="PTHR11085:SF4">
    <property type="entry name" value="NAD-DEPENDENT PROTEIN DEACYLASE"/>
    <property type="match status" value="1"/>
</dbReference>
<evidence type="ECO:0000259" key="5">
    <source>
        <dbReference type="PROSITE" id="PS50305"/>
    </source>
</evidence>
<dbReference type="EC" id="2.3.1.286" evidence="1"/>
<dbReference type="InterPro" id="IPR026590">
    <property type="entry name" value="Ssirtuin_cat_dom"/>
</dbReference>
<sequence length="250" mass="27624">MDEKINKAAQWIKEAKYVVAFTGAGISVPSGIPDFRSPGGLWSHFDPWQVCSDWALQHNPKGVWEFLLEAVFMFNKAEPNPAHLSLAELERRGVLKCIITQNIDGLHQRAGSKNVIEFHGGCTKFYCNDCGKNYSLENLKKLTRENIPWMCTDCGSIVRPDIVFFGEQIPPSALFSSQEHCSKADLMLIIGTSGEVAPANTLPTIVKQNSGKIIEINLGETAYESVSDIRFNRGAEEVLPLIVSKIGGKN</sequence>
<feature type="binding site" evidence="4">
    <location>
        <position position="127"/>
    </location>
    <ligand>
        <name>Zn(2+)</name>
        <dbReference type="ChEBI" id="CHEBI:29105"/>
    </ligand>
</feature>
<evidence type="ECO:0000256" key="3">
    <source>
        <dbReference type="ARBA" id="ARBA00023027"/>
    </source>
</evidence>
<feature type="binding site" evidence="4">
    <location>
        <position position="130"/>
    </location>
    <ligand>
        <name>Zn(2+)</name>
        <dbReference type="ChEBI" id="CHEBI:29105"/>
    </ligand>
</feature>
<dbReference type="InterPro" id="IPR003000">
    <property type="entry name" value="Sirtuin"/>
</dbReference>
<keyword evidence="2" id="KW-0808">Transferase</keyword>
<dbReference type="InterPro" id="IPR026591">
    <property type="entry name" value="Sirtuin_cat_small_dom_sf"/>
</dbReference>
<feature type="binding site" evidence="4">
    <location>
        <position position="154"/>
    </location>
    <ligand>
        <name>Zn(2+)</name>
        <dbReference type="ChEBI" id="CHEBI:29105"/>
    </ligand>
</feature>
<dbReference type="NCBIfam" id="NF001753">
    <property type="entry name" value="PRK00481.1-3"/>
    <property type="match status" value="1"/>
</dbReference>
<dbReference type="STRING" id="206665.SAMN04488516_10140"/>
<feature type="domain" description="Deacetylase sirtuin-type" evidence="5">
    <location>
        <begin position="1"/>
        <end position="249"/>
    </location>
</feature>
<feature type="binding site" evidence="4">
    <location>
        <position position="151"/>
    </location>
    <ligand>
        <name>Zn(2+)</name>
        <dbReference type="ChEBI" id="CHEBI:29105"/>
    </ligand>
</feature>
<dbReference type="PANTHER" id="PTHR11085">
    <property type="entry name" value="NAD-DEPENDENT PROTEIN DEACYLASE SIRTUIN-5, MITOCHONDRIAL-RELATED"/>
    <property type="match status" value="1"/>
</dbReference>
<dbReference type="Proteomes" id="UP000199602">
    <property type="component" value="Unassembled WGS sequence"/>
</dbReference>